<evidence type="ECO:0000313" key="2">
    <source>
        <dbReference type="EMBL" id="AWM37475.1"/>
    </source>
</evidence>
<dbReference type="Proteomes" id="UP000245802">
    <property type="component" value="Chromosome"/>
</dbReference>
<evidence type="ECO:0000313" key="3">
    <source>
        <dbReference type="Proteomes" id="UP000245802"/>
    </source>
</evidence>
<protein>
    <recommendedName>
        <fullName evidence="4">Carboxypeptidase regulatory-like domain-containing protein</fullName>
    </recommendedName>
</protein>
<feature type="region of interest" description="Disordered" evidence="1">
    <location>
        <begin position="124"/>
        <end position="153"/>
    </location>
</feature>
<gene>
    <name evidence="2" type="ORF">C1280_10910</name>
</gene>
<dbReference type="KEGG" id="gog:C1280_10910"/>
<dbReference type="EMBL" id="CP025958">
    <property type="protein sequence ID" value="AWM37475.1"/>
    <property type="molecule type" value="Genomic_DNA"/>
</dbReference>
<organism evidence="2 3">
    <name type="scientific">Gemmata obscuriglobus</name>
    <dbReference type="NCBI Taxonomy" id="114"/>
    <lineage>
        <taxon>Bacteria</taxon>
        <taxon>Pseudomonadati</taxon>
        <taxon>Planctomycetota</taxon>
        <taxon>Planctomycetia</taxon>
        <taxon>Gemmatales</taxon>
        <taxon>Gemmataceae</taxon>
        <taxon>Gemmata</taxon>
    </lineage>
</organism>
<sequence>MLVAALATGCSESGPQPNELAPHPVHGKVVYDGKPAAGVIVTLIPSDAPMVPHIPRNPQSVTNPDGTFALSTFADGDGAPEGGYQVIFRWPGEKNAKAEGEAQEDTDRLMGWYDGTHSTLTCRVKPGRNDLPTFNLPKVDRPPPVSRGIPGRN</sequence>
<proteinExistence type="predicted"/>
<accession>A0A2Z3H2Y2</accession>
<evidence type="ECO:0008006" key="4">
    <source>
        <dbReference type="Google" id="ProtNLM"/>
    </source>
</evidence>
<evidence type="ECO:0000256" key="1">
    <source>
        <dbReference type="SAM" id="MobiDB-lite"/>
    </source>
</evidence>
<keyword evidence="3" id="KW-1185">Reference proteome</keyword>
<dbReference type="AlphaFoldDB" id="A0A2Z3H2Y2"/>
<reference evidence="2 3" key="1">
    <citation type="submission" date="2018-01" db="EMBL/GenBank/DDBJ databases">
        <title>G. obscuriglobus.</title>
        <authorList>
            <person name="Franke J."/>
            <person name="Blomberg W."/>
            <person name="Selmecki A."/>
        </authorList>
    </citation>
    <scope>NUCLEOTIDE SEQUENCE [LARGE SCALE GENOMIC DNA]</scope>
    <source>
        <strain evidence="2 3">DSM 5831</strain>
    </source>
</reference>
<name>A0A2Z3H2Y2_9BACT</name>